<evidence type="ECO:0000259" key="2">
    <source>
        <dbReference type="Pfam" id="PF09972"/>
    </source>
</evidence>
<sequence length="533" mass="60678">MKRKFERKYFFIIFMIVSGFFMFIALGNGFWRESAPYKIDSVEINARLNDQGDLLVEELSVYTLSRNNRTANKKLHLSYPSVLNSYSIEVSQGTGVVREISSSPGGFDARIFLEQEVTQFLMTTEYSLSGVVETGSDIAVLSYRFWEPNSDAMTRDISLSIELPEAIISRITKDDISVRPYKEARVEIEGNSVKLGMKSVLSNASGEIKISFPKNIASTMPNAVSTTVSKSSIRKEHEIAMFQQAFLSGLIGFQIAVPFFVLFFTFILFGVEPQVKSEIGYRIYDVPGYILNAVIRNPFQEVDHNGFLATILEMHNSGEIFIGENSISVKATQNGIPTQQQWALQTIKSLKRNEDGSIEIPDAENSSVSLNEFREHYSLWQKNAMRSVKSGRFYEYLGSTVMSVFSIFYLIIWSMILKFVFGNWQIYLSFPDESLVLSIVLYADWCLGWLLLVVPKRIFARWTPSGRLFYMEWKKSEKELLSKPSLSNDDLSKLVAMGHLQSLIANRQKVNKQQLSVLRQLQKLELLLDKAKS</sequence>
<dbReference type="Proteomes" id="UP000054092">
    <property type="component" value="Unassembled WGS sequence"/>
</dbReference>
<feature type="transmembrane region" description="Helical" evidence="1">
    <location>
        <begin position="393"/>
        <end position="415"/>
    </location>
</feature>
<evidence type="ECO:0000259" key="3">
    <source>
        <dbReference type="Pfam" id="PF20990"/>
    </source>
</evidence>
<accession>A0A117M2Q9</accession>
<dbReference type="EMBL" id="LGGP01000080">
    <property type="protein sequence ID" value="KUK81127.1"/>
    <property type="molecule type" value="Genomic_DNA"/>
</dbReference>
<name>A0A117M2Q9_9BACT</name>
<feature type="domain" description="DUF2207" evidence="2">
    <location>
        <begin position="38"/>
        <end position="172"/>
    </location>
</feature>
<keyword evidence="1" id="KW-1133">Transmembrane helix</keyword>
<keyword evidence="1" id="KW-0472">Membrane</keyword>
<organism evidence="4 5">
    <name type="scientific">Mesotoga prima</name>
    <dbReference type="NCBI Taxonomy" id="1184387"/>
    <lineage>
        <taxon>Bacteria</taxon>
        <taxon>Thermotogati</taxon>
        <taxon>Thermotogota</taxon>
        <taxon>Thermotogae</taxon>
        <taxon>Kosmotogales</taxon>
        <taxon>Kosmotogaceae</taxon>
        <taxon>Mesotoga</taxon>
    </lineage>
</organism>
<protein>
    <submittedName>
        <fullName evidence="4">Putative membrane protein</fullName>
    </submittedName>
</protein>
<feature type="transmembrane region" description="Helical" evidence="1">
    <location>
        <begin position="435"/>
        <end position="454"/>
    </location>
</feature>
<dbReference type="Pfam" id="PF09972">
    <property type="entry name" value="DUF2207"/>
    <property type="match status" value="1"/>
</dbReference>
<evidence type="ECO:0000313" key="5">
    <source>
        <dbReference type="Proteomes" id="UP000054092"/>
    </source>
</evidence>
<feature type="transmembrane region" description="Helical" evidence="1">
    <location>
        <begin position="9"/>
        <end position="31"/>
    </location>
</feature>
<evidence type="ECO:0000256" key="1">
    <source>
        <dbReference type="SAM" id="Phobius"/>
    </source>
</evidence>
<reference evidence="5" key="1">
    <citation type="journal article" date="2015" name="MBio">
        <title>Genome-Resolved Metagenomic Analysis Reveals Roles for Candidate Phyla and Other Microbial Community Members in Biogeochemical Transformations in Oil Reservoirs.</title>
        <authorList>
            <person name="Hu P."/>
            <person name="Tom L."/>
            <person name="Singh A."/>
            <person name="Thomas B.C."/>
            <person name="Baker B.J."/>
            <person name="Piceno Y.M."/>
            <person name="Andersen G.L."/>
            <person name="Banfield J.F."/>
        </authorList>
    </citation>
    <scope>NUCLEOTIDE SEQUENCE [LARGE SCALE GENOMIC DNA]</scope>
</reference>
<comment type="caution">
    <text evidence="4">The sequence shown here is derived from an EMBL/GenBank/DDBJ whole genome shotgun (WGS) entry which is preliminary data.</text>
</comment>
<evidence type="ECO:0000313" key="4">
    <source>
        <dbReference type="EMBL" id="KUK81127.1"/>
    </source>
</evidence>
<proteinExistence type="predicted"/>
<keyword evidence="1" id="KW-0812">Transmembrane</keyword>
<feature type="domain" description="Predicted membrane protein YciQ-like C-terminal" evidence="3">
    <location>
        <begin position="289"/>
        <end position="474"/>
    </location>
</feature>
<dbReference type="AlphaFoldDB" id="A0A117M2Q9"/>
<dbReference type="InterPro" id="IPR018702">
    <property type="entry name" value="DUF2207"/>
</dbReference>
<dbReference type="InterPro" id="IPR048389">
    <property type="entry name" value="YciQ-like_C"/>
</dbReference>
<gene>
    <name evidence="4" type="ORF">XD94_0601</name>
</gene>
<dbReference type="PATRIC" id="fig|1184387.3.peg.954"/>
<feature type="transmembrane region" description="Helical" evidence="1">
    <location>
        <begin position="245"/>
        <end position="269"/>
    </location>
</feature>
<dbReference type="Pfam" id="PF20990">
    <property type="entry name" value="DUF2207_C"/>
    <property type="match status" value="1"/>
</dbReference>